<dbReference type="Gene3D" id="3.90.226.10">
    <property type="entry name" value="2-enoyl-CoA Hydratase, Chain A, domain 1"/>
    <property type="match status" value="1"/>
</dbReference>
<dbReference type="GO" id="GO:0006635">
    <property type="term" value="P:fatty acid beta-oxidation"/>
    <property type="evidence" value="ECO:0007669"/>
    <property type="project" value="TreeGrafter"/>
</dbReference>
<evidence type="ECO:0000313" key="4">
    <source>
        <dbReference type="Proteomes" id="UP000575083"/>
    </source>
</evidence>
<evidence type="ECO:0000256" key="2">
    <source>
        <dbReference type="ARBA" id="ARBA00023239"/>
    </source>
</evidence>
<dbReference type="InterPro" id="IPR014748">
    <property type="entry name" value="Enoyl-CoA_hydra_C"/>
</dbReference>
<comment type="caution">
    <text evidence="3">The sequence shown here is derived from an EMBL/GenBank/DDBJ whole genome shotgun (WGS) entry which is preliminary data.</text>
</comment>
<dbReference type="Proteomes" id="UP000575083">
    <property type="component" value="Unassembled WGS sequence"/>
</dbReference>
<evidence type="ECO:0000256" key="1">
    <source>
        <dbReference type="ARBA" id="ARBA00005254"/>
    </source>
</evidence>
<dbReference type="EMBL" id="JACHLK010000029">
    <property type="protein sequence ID" value="MBB6564128.1"/>
    <property type="molecule type" value="Genomic_DNA"/>
</dbReference>
<keyword evidence="4" id="KW-1185">Reference proteome</keyword>
<dbReference type="InterPro" id="IPR029045">
    <property type="entry name" value="ClpP/crotonase-like_dom_sf"/>
</dbReference>
<evidence type="ECO:0000313" key="3">
    <source>
        <dbReference type="EMBL" id="MBB6564128.1"/>
    </source>
</evidence>
<dbReference type="InterPro" id="IPR001753">
    <property type="entry name" value="Enoyl-CoA_hydra/iso"/>
</dbReference>
<organism evidence="3 4">
    <name type="scientific">Acidovorax soli</name>
    <dbReference type="NCBI Taxonomy" id="592050"/>
    <lineage>
        <taxon>Bacteria</taxon>
        <taxon>Pseudomonadati</taxon>
        <taxon>Pseudomonadota</taxon>
        <taxon>Betaproteobacteria</taxon>
        <taxon>Burkholderiales</taxon>
        <taxon>Comamonadaceae</taxon>
        <taxon>Acidovorax</taxon>
    </lineage>
</organism>
<name>A0A7X0PLH1_9BURK</name>
<dbReference type="CDD" id="cd06558">
    <property type="entry name" value="crotonase-like"/>
    <property type="match status" value="1"/>
</dbReference>
<sequence length="260" mass="27600">MVHAEEGTPLLEQAGPIATITLRRPSRRNSLRDEDLHALLALFARLDEDASVRVVVLGATTQGQGRPVFSAGYDTAGFAGSRHDPRLFETVADALQALRPLTLCALGGSVYGGATDLVLACDTCIAMAGMQWRMPAAAIGLHYYPSGLRRYVSRLGANLARRAFLTARPLAVEEIAASGLFDQVVPAADFGARVEALARQMAALAPLAAQASKCSLNELAQGPFDEARLRAREARALASSDFAEGRAALAEKRAPVFTGR</sequence>
<dbReference type="Pfam" id="PF00378">
    <property type="entry name" value="ECH_1"/>
    <property type="match status" value="1"/>
</dbReference>
<comment type="similarity">
    <text evidence="1">Belongs to the enoyl-CoA hydratase/isomerase family.</text>
</comment>
<dbReference type="SUPFAM" id="SSF52096">
    <property type="entry name" value="ClpP/crotonase"/>
    <property type="match status" value="1"/>
</dbReference>
<dbReference type="PANTHER" id="PTHR11941">
    <property type="entry name" value="ENOYL-COA HYDRATASE-RELATED"/>
    <property type="match status" value="1"/>
</dbReference>
<keyword evidence="2" id="KW-0456">Lyase</keyword>
<dbReference type="RefSeq" id="WP_184865835.1">
    <property type="nucleotide sequence ID" value="NZ_JACHLK010000029.1"/>
</dbReference>
<reference evidence="3 4" key="1">
    <citation type="submission" date="2020-08" db="EMBL/GenBank/DDBJ databases">
        <title>Functional genomics of gut bacteria from endangered species of beetles.</title>
        <authorList>
            <person name="Carlos-Shanley C."/>
        </authorList>
    </citation>
    <scope>NUCLEOTIDE SEQUENCE [LARGE SCALE GENOMIC DNA]</scope>
    <source>
        <strain evidence="3 4">S00198</strain>
    </source>
</reference>
<gene>
    <name evidence="3" type="ORF">HNP48_006854</name>
</gene>
<protein>
    <submittedName>
        <fullName evidence="3">Enoyl-CoA hydratase/carnithine racemase</fullName>
    </submittedName>
</protein>
<accession>A0A7X0PLH1</accession>
<dbReference type="Gene3D" id="1.10.12.10">
    <property type="entry name" value="Lyase 2-enoyl-coa Hydratase, Chain A, domain 2"/>
    <property type="match status" value="1"/>
</dbReference>
<dbReference type="AlphaFoldDB" id="A0A7X0PLH1"/>
<dbReference type="PANTHER" id="PTHR11941:SF54">
    <property type="entry name" value="ENOYL-COA HYDRATASE, MITOCHONDRIAL"/>
    <property type="match status" value="1"/>
</dbReference>
<dbReference type="GO" id="GO:0016829">
    <property type="term" value="F:lyase activity"/>
    <property type="evidence" value="ECO:0007669"/>
    <property type="project" value="UniProtKB-KW"/>
</dbReference>
<proteinExistence type="inferred from homology"/>